<dbReference type="AlphaFoldDB" id="A0A940XUK1"/>
<accession>A0A940XUK1</accession>
<organism evidence="2 3">
    <name type="scientific">Streptomyces liliiviolaceus</name>
    <dbReference type="NCBI Taxonomy" id="2823109"/>
    <lineage>
        <taxon>Bacteria</taxon>
        <taxon>Bacillati</taxon>
        <taxon>Actinomycetota</taxon>
        <taxon>Actinomycetes</taxon>
        <taxon>Kitasatosporales</taxon>
        <taxon>Streptomycetaceae</taxon>
        <taxon>Streptomyces</taxon>
    </lineage>
</organism>
<dbReference type="Pfam" id="PF13676">
    <property type="entry name" value="TIR_2"/>
    <property type="match status" value="1"/>
</dbReference>
<evidence type="ECO:0000259" key="1">
    <source>
        <dbReference type="PROSITE" id="PS50104"/>
    </source>
</evidence>
<dbReference type="EMBL" id="JAGPYQ010000001">
    <property type="protein sequence ID" value="MBQ0847221.1"/>
    <property type="molecule type" value="Genomic_DNA"/>
</dbReference>
<proteinExistence type="predicted"/>
<name>A0A940XUK1_9ACTN</name>
<dbReference type="PROSITE" id="PS50104">
    <property type="entry name" value="TIR"/>
    <property type="match status" value="1"/>
</dbReference>
<evidence type="ECO:0000313" key="3">
    <source>
        <dbReference type="Proteomes" id="UP000677413"/>
    </source>
</evidence>
<sequence length="375" mass="42667">MQTNNTGPAGFWSYTHRDDEIDEGRIKRLAKKIANEFEGITAEELHVFLDKNDIKWGDEWRNRIDTALTGSTFFMPIVTPRFFKSEECRREILTFAGHAKSLGLEELLLPILYFDVPKLREPNPSDEVMALVAQRQYENWTDLRLMDEESPEYRQAVHRLAKRLVEILERAAEVDSPPINSPEGTEADEEPGMLELMADTESALPRWAEVMQEFIETITEIGESVRSANEEMERSDARGSGFAGRLRITQDLAKKITTPVDRMGDLGNQYSTELVKIDPGVLRAIRLVELEGISPGQEEKTKEFFDTIKNTAYQMRLMVGGAREFADSLEGASGLSKSMRPLIHKMRGALQQIVDGQAVLDEWERRIEEVQESSN</sequence>
<reference evidence="2 3" key="1">
    <citation type="submission" date="2021-04" db="EMBL/GenBank/DDBJ databases">
        <authorList>
            <person name="Tang X."/>
            <person name="Zhou X."/>
            <person name="Chen X."/>
            <person name="Cernava T."/>
            <person name="Zhang C."/>
        </authorList>
    </citation>
    <scope>NUCLEOTIDE SEQUENCE [LARGE SCALE GENOMIC DNA]</scope>
    <source>
        <strain evidence="2 3">BH-SS-21</strain>
    </source>
</reference>
<keyword evidence="3" id="KW-1185">Reference proteome</keyword>
<dbReference type="Proteomes" id="UP000677413">
    <property type="component" value="Unassembled WGS sequence"/>
</dbReference>
<dbReference type="Gene3D" id="3.40.50.10140">
    <property type="entry name" value="Toll/interleukin-1 receptor homology (TIR) domain"/>
    <property type="match status" value="1"/>
</dbReference>
<gene>
    <name evidence="2" type="ORF">J8N05_03155</name>
</gene>
<dbReference type="SUPFAM" id="SSF52200">
    <property type="entry name" value="Toll/Interleukin receptor TIR domain"/>
    <property type="match status" value="1"/>
</dbReference>
<dbReference type="RefSeq" id="WP_210880949.1">
    <property type="nucleotide sequence ID" value="NZ_JAGPYQ010000001.1"/>
</dbReference>
<feature type="domain" description="TIR" evidence="1">
    <location>
        <begin position="6"/>
        <end position="168"/>
    </location>
</feature>
<dbReference type="InterPro" id="IPR000157">
    <property type="entry name" value="TIR_dom"/>
</dbReference>
<evidence type="ECO:0000313" key="2">
    <source>
        <dbReference type="EMBL" id="MBQ0847221.1"/>
    </source>
</evidence>
<dbReference type="InterPro" id="IPR035897">
    <property type="entry name" value="Toll_tir_struct_dom_sf"/>
</dbReference>
<dbReference type="SMART" id="SM00255">
    <property type="entry name" value="TIR"/>
    <property type="match status" value="1"/>
</dbReference>
<protein>
    <submittedName>
        <fullName evidence="2">TIR domain-containing protein</fullName>
    </submittedName>
</protein>
<dbReference type="GO" id="GO:0007165">
    <property type="term" value="P:signal transduction"/>
    <property type="evidence" value="ECO:0007669"/>
    <property type="project" value="InterPro"/>
</dbReference>
<comment type="caution">
    <text evidence="2">The sequence shown here is derived from an EMBL/GenBank/DDBJ whole genome shotgun (WGS) entry which is preliminary data.</text>
</comment>